<comment type="caution">
    <text evidence="2">The sequence shown here is derived from an EMBL/GenBank/DDBJ whole genome shotgun (WGS) entry which is preliminary data.</text>
</comment>
<dbReference type="STRING" id="1111738.GCA_000427905_01826"/>
<proteinExistence type="predicted"/>
<name>A0A2W4IZU4_9PSEU</name>
<organism evidence="2">
    <name type="scientific">Thermocrispum agreste</name>
    <dbReference type="NCBI Taxonomy" id="37925"/>
    <lineage>
        <taxon>Bacteria</taxon>
        <taxon>Bacillati</taxon>
        <taxon>Actinomycetota</taxon>
        <taxon>Actinomycetes</taxon>
        <taxon>Pseudonocardiales</taxon>
        <taxon>Pseudonocardiaceae</taxon>
        <taxon>Thermocrispum</taxon>
    </lineage>
</organism>
<dbReference type="EMBL" id="QGUI01000764">
    <property type="protein sequence ID" value="PZM91488.1"/>
    <property type="molecule type" value="Genomic_DNA"/>
</dbReference>
<protein>
    <submittedName>
        <fullName evidence="2">Uncharacterized protein</fullName>
    </submittedName>
</protein>
<accession>A0A2W4IZU4</accession>
<reference evidence="2" key="1">
    <citation type="submission" date="2018-05" db="EMBL/GenBank/DDBJ databases">
        <authorList>
            <person name="Lanie J.A."/>
            <person name="Ng W.-L."/>
            <person name="Kazmierczak K.M."/>
            <person name="Andrzejewski T.M."/>
            <person name="Davidsen T.M."/>
            <person name="Wayne K.J."/>
            <person name="Tettelin H."/>
            <person name="Glass J.I."/>
            <person name="Rusch D."/>
            <person name="Podicherti R."/>
            <person name="Tsui H.-C.T."/>
            <person name="Winkler M.E."/>
        </authorList>
    </citation>
    <scope>NUCLEOTIDE SEQUENCE</scope>
    <source>
        <strain evidence="2">ZC4RG45</strain>
    </source>
</reference>
<evidence type="ECO:0000313" key="2">
    <source>
        <dbReference type="EMBL" id="PZM91488.1"/>
    </source>
</evidence>
<evidence type="ECO:0000256" key="1">
    <source>
        <dbReference type="SAM" id="MobiDB-lite"/>
    </source>
</evidence>
<feature type="region of interest" description="Disordered" evidence="1">
    <location>
        <begin position="1"/>
        <end position="30"/>
    </location>
</feature>
<dbReference type="AlphaFoldDB" id="A0A2W4IZU4"/>
<gene>
    <name evidence="2" type="ORF">DIU77_16760</name>
</gene>
<sequence length="59" mass="6044">MDQAATMAGWGDPQDDPDVHGPESAATFDTRVAERTIPVSAGALADPVDHVVGAVSARI</sequence>